<organism evidence="2 3">
    <name type="scientific">Orbilia blumenaviensis</name>
    <dbReference type="NCBI Taxonomy" id="1796055"/>
    <lineage>
        <taxon>Eukaryota</taxon>
        <taxon>Fungi</taxon>
        <taxon>Dikarya</taxon>
        <taxon>Ascomycota</taxon>
        <taxon>Pezizomycotina</taxon>
        <taxon>Orbiliomycetes</taxon>
        <taxon>Orbiliales</taxon>
        <taxon>Orbiliaceae</taxon>
        <taxon>Orbilia</taxon>
    </lineage>
</organism>
<gene>
    <name evidence="2" type="ORF">TWF730_000043</name>
</gene>
<comment type="caution">
    <text evidence="2">The sequence shown here is derived from an EMBL/GenBank/DDBJ whole genome shotgun (WGS) entry which is preliminary data.</text>
</comment>
<dbReference type="Proteomes" id="UP001373714">
    <property type="component" value="Unassembled WGS sequence"/>
</dbReference>
<keyword evidence="1" id="KW-0732">Signal</keyword>
<accession>A0AAV9VLR0</accession>
<evidence type="ECO:0000313" key="2">
    <source>
        <dbReference type="EMBL" id="KAK6362586.1"/>
    </source>
</evidence>
<protein>
    <submittedName>
        <fullName evidence="2">Uncharacterized protein</fullName>
    </submittedName>
</protein>
<feature type="chain" id="PRO_5043799233" evidence="1">
    <location>
        <begin position="25"/>
        <end position="279"/>
    </location>
</feature>
<keyword evidence="3" id="KW-1185">Reference proteome</keyword>
<dbReference type="EMBL" id="JAVHNS010000001">
    <property type="protein sequence ID" value="KAK6362586.1"/>
    <property type="molecule type" value="Genomic_DNA"/>
</dbReference>
<feature type="signal peptide" evidence="1">
    <location>
        <begin position="1"/>
        <end position="24"/>
    </location>
</feature>
<evidence type="ECO:0000313" key="3">
    <source>
        <dbReference type="Proteomes" id="UP001373714"/>
    </source>
</evidence>
<proteinExistence type="predicted"/>
<dbReference type="AlphaFoldDB" id="A0AAV9VLR0"/>
<reference evidence="2 3" key="1">
    <citation type="submission" date="2019-10" db="EMBL/GenBank/DDBJ databases">
        <authorList>
            <person name="Palmer J.M."/>
        </authorList>
    </citation>
    <scope>NUCLEOTIDE SEQUENCE [LARGE SCALE GENOMIC DNA]</scope>
    <source>
        <strain evidence="2 3">TWF730</strain>
    </source>
</reference>
<evidence type="ECO:0000256" key="1">
    <source>
        <dbReference type="SAM" id="SignalP"/>
    </source>
</evidence>
<sequence length="279" mass="30124">MMKLLTTVHYAILSGVALFKAGTSRDIGNINTTQILPRQNTLSPFYPRNLEDLTLVRAAFDELGYQIGAKLNNIKLGCISMATDKLEGSGSVCPARDKIMVDLIQESFRQLSIRYPQLRSGITATPPNGVSPVSWDAFNDNYFKLNNALSFALKEIRKQACFILADTNSKTYDAVYGGTMTPAAVQGIELTVTSILDSWVDLDRILEGGIAPRAFDGRAQDLTEDGFQKIFRTKALFTMLGAINDLQSVTTGAQECVSLLAELTASLLIGGIGGALTGG</sequence>
<name>A0AAV9VLR0_9PEZI</name>